<accession>A0A2S8SXB4</accession>
<reference evidence="2 3" key="1">
    <citation type="journal article" date="2018" name="Syst. Appl. Microbiol.">
        <title>Abditibacterium utsteinense sp. nov., the first cultivated member of candidate phylum FBP, isolated from ice-free Antarctic soil samples.</title>
        <authorList>
            <person name="Tahon G."/>
            <person name="Tytgat B."/>
            <person name="Lebbe L."/>
            <person name="Carlier A."/>
            <person name="Willems A."/>
        </authorList>
    </citation>
    <scope>NUCLEOTIDE SEQUENCE [LARGE SCALE GENOMIC DNA]</scope>
    <source>
        <strain evidence="2 3">LMG 29911</strain>
    </source>
</reference>
<dbReference type="InterPro" id="IPR017853">
    <property type="entry name" value="GH"/>
</dbReference>
<keyword evidence="1" id="KW-0472">Membrane</keyword>
<keyword evidence="2" id="KW-0378">Hydrolase</keyword>
<sequence>MPNRAVRKNRWKVAALIVIVALCCDYFLYPRFETRAPKIHSRRNALWLHFSWASGKQRESISHLAARMRRDDFQDAYFHVRYIGQSGGLRFRDETAARRLNVQVKAAAPGIRRLAWLYIGNERGITGVDISKVEIRQKITRETQFLTRDCGFDGVQIDYEICSDGDLDFLQLLREIRAATPGKVLAVATPMWLPPPLGAYGWSEKYFGEVAKNCDQIAVMAYDSALYFPRHYVWLIKEQMFRVPRAAKNANPRCEVLLGVPSYEDGGASHWSSAENLQMALRGAREGISQTLSQSTKNEGVASATIDGIALFADYSTDSREWALWRRSFSQKSPSKS</sequence>
<dbReference type="InParanoid" id="A0A2S8SXB4"/>
<feature type="transmembrane region" description="Helical" evidence="1">
    <location>
        <begin position="12"/>
        <end position="29"/>
    </location>
</feature>
<name>A0A2S8SXB4_9BACT</name>
<organism evidence="2 3">
    <name type="scientific">Abditibacterium utsteinense</name>
    <dbReference type="NCBI Taxonomy" id="1960156"/>
    <lineage>
        <taxon>Bacteria</taxon>
        <taxon>Pseudomonadati</taxon>
        <taxon>Abditibacteriota</taxon>
        <taxon>Abditibacteriia</taxon>
        <taxon>Abditibacteriales</taxon>
        <taxon>Abditibacteriaceae</taxon>
        <taxon>Abditibacterium</taxon>
    </lineage>
</organism>
<dbReference type="GO" id="GO:0016787">
    <property type="term" value="F:hydrolase activity"/>
    <property type="evidence" value="ECO:0007669"/>
    <property type="project" value="UniProtKB-KW"/>
</dbReference>
<evidence type="ECO:0000313" key="2">
    <source>
        <dbReference type="EMBL" id="PQV65443.1"/>
    </source>
</evidence>
<keyword evidence="1" id="KW-0812">Transmembrane</keyword>
<gene>
    <name evidence="2" type="ORF">B1R32_101185</name>
</gene>
<dbReference type="RefSeq" id="WP_123580227.1">
    <property type="nucleotide sequence ID" value="NZ_NIGF01000001.1"/>
</dbReference>
<dbReference type="EMBL" id="NIGF01000001">
    <property type="protein sequence ID" value="PQV65443.1"/>
    <property type="molecule type" value="Genomic_DNA"/>
</dbReference>
<dbReference type="AlphaFoldDB" id="A0A2S8SXB4"/>
<protein>
    <submittedName>
        <fullName evidence="2">Glycosyl hydrolases family 18</fullName>
    </submittedName>
</protein>
<proteinExistence type="predicted"/>
<keyword evidence="1" id="KW-1133">Transmembrane helix</keyword>
<dbReference type="Gene3D" id="3.20.20.80">
    <property type="entry name" value="Glycosidases"/>
    <property type="match status" value="1"/>
</dbReference>
<dbReference type="SUPFAM" id="SSF51445">
    <property type="entry name" value="(Trans)glycosidases"/>
    <property type="match status" value="1"/>
</dbReference>
<evidence type="ECO:0000313" key="3">
    <source>
        <dbReference type="Proteomes" id="UP000237684"/>
    </source>
</evidence>
<dbReference type="OrthoDB" id="3681635at2"/>
<keyword evidence="3" id="KW-1185">Reference proteome</keyword>
<dbReference type="Proteomes" id="UP000237684">
    <property type="component" value="Unassembled WGS sequence"/>
</dbReference>
<evidence type="ECO:0000256" key="1">
    <source>
        <dbReference type="SAM" id="Phobius"/>
    </source>
</evidence>
<comment type="caution">
    <text evidence="2">The sequence shown here is derived from an EMBL/GenBank/DDBJ whole genome shotgun (WGS) entry which is preliminary data.</text>
</comment>